<feature type="transmembrane region" description="Helical" evidence="1">
    <location>
        <begin position="24"/>
        <end position="44"/>
    </location>
</feature>
<dbReference type="EMBL" id="REGN01002746">
    <property type="protein sequence ID" value="RNA26387.1"/>
    <property type="molecule type" value="Genomic_DNA"/>
</dbReference>
<protein>
    <submittedName>
        <fullName evidence="2">Uncharacterized protein</fullName>
    </submittedName>
</protein>
<evidence type="ECO:0000313" key="2">
    <source>
        <dbReference type="EMBL" id="RNA26387.1"/>
    </source>
</evidence>
<keyword evidence="1" id="KW-0812">Transmembrane</keyword>
<organism evidence="2 3">
    <name type="scientific">Brachionus plicatilis</name>
    <name type="common">Marine rotifer</name>
    <name type="synonym">Brachionus muelleri</name>
    <dbReference type="NCBI Taxonomy" id="10195"/>
    <lineage>
        <taxon>Eukaryota</taxon>
        <taxon>Metazoa</taxon>
        <taxon>Spiralia</taxon>
        <taxon>Gnathifera</taxon>
        <taxon>Rotifera</taxon>
        <taxon>Eurotatoria</taxon>
        <taxon>Monogononta</taxon>
        <taxon>Pseudotrocha</taxon>
        <taxon>Ploima</taxon>
        <taxon>Brachionidae</taxon>
        <taxon>Brachionus</taxon>
    </lineage>
</organism>
<dbReference type="Proteomes" id="UP000276133">
    <property type="component" value="Unassembled WGS sequence"/>
</dbReference>
<dbReference type="AlphaFoldDB" id="A0A3M7RSV0"/>
<reference evidence="2 3" key="1">
    <citation type="journal article" date="2018" name="Sci. Rep.">
        <title>Genomic signatures of local adaptation to the degree of environmental predictability in rotifers.</title>
        <authorList>
            <person name="Franch-Gras L."/>
            <person name="Hahn C."/>
            <person name="Garcia-Roger E.M."/>
            <person name="Carmona M.J."/>
            <person name="Serra M."/>
            <person name="Gomez A."/>
        </authorList>
    </citation>
    <scope>NUCLEOTIDE SEQUENCE [LARGE SCALE GENOMIC DNA]</scope>
    <source>
        <strain evidence="2">HYR1</strain>
    </source>
</reference>
<keyword evidence="1" id="KW-0472">Membrane</keyword>
<evidence type="ECO:0000313" key="3">
    <source>
        <dbReference type="Proteomes" id="UP000276133"/>
    </source>
</evidence>
<keyword evidence="1" id="KW-1133">Transmembrane helix</keyword>
<keyword evidence="3" id="KW-1185">Reference proteome</keyword>
<sequence length="88" mass="10445">MSWSQWTPLTPNESNKLFEKEVCFFTKDYLIFVGVAAIFLLIFLRNKSLKFLQIFTSVSNSFFLKSFTSPNKWRSILLKEKNFITYKS</sequence>
<proteinExistence type="predicted"/>
<gene>
    <name evidence="2" type="ORF">BpHYR1_040255</name>
</gene>
<name>A0A3M7RSV0_BRAPC</name>
<accession>A0A3M7RSV0</accession>
<evidence type="ECO:0000256" key="1">
    <source>
        <dbReference type="SAM" id="Phobius"/>
    </source>
</evidence>
<comment type="caution">
    <text evidence="2">The sequence shown here is derived from an EMBL/GenBank/DDBJ whole genome shotgun (WGS) entry which is preliminary data.</text>
</comment>